<reference evidence="2 3" key="1">
    <citation type="journal article" date="2020" name="Nature">
        <title>Six reference-quality genomes reveal evolution of bat adaptations.</title>
        <authorList>
            <person name="Jebb D."/>
            <person name="Huang Z."/>
            <person name="Pippel M."/>
            <person name="Hughes G.M."/>
            <person name="Lavrichenko K."/>
            <person name="Devanna P."/>
            <person name="Winkler S."/>
            <person name="Jermiin L.S."/>
            <person name="Skirmuntt E.C."/>
            <person name="Katzourakis A."/>
            <person name="Burkitt-Gray L."/>
            <person name="Ray D.A."/>
            <person name="Sullivan K.A.M."/>
            <person name="Roscito J.G."/>
            <person name="Kirilenko B.M."/>
            <person name="Davalos L.M."/>
            <person name="Corthals A.P."/>
            <person name="Power M.L."/>
            <person name="Jones G."/>
            <person name="Ransome R.D."/>
            <person name="Dechmann D.K.N."/>
            <person name="Locatelli A.G."/>
            <person name="Puechmaille S.J."/>
            <person name="Fedrigo O."/>
            <person name="Jarvis E.D."/>
            <person name="Hiller M."/>
            <person name="Vernes S.C."/>
            <person name="Myers E.W."/>
            <person name="Teeling E.C."/>
        </authorList>
    </citation>
    <scope>NUCLEOTIDE SEQUENCE [LARGE SCALE GENOMIC DNA]</scope>
    <source>
        <strain evidence="2">MRouAeg1</strain>
        <tissue evidence="2">Muscle</tissue>
    </source>
</reference>
<dbReference type="AlphaFoldDB" id="A0A7J8EJA4"/>
<organism evidence="2 3">
    <name type="scientific">Rousettus aegyptiacus</name>
    <name type="common">Egyptian fruit bat</name>
    <name type="synonym">Pteropus aegyptiacus</name>
    <dbReference type="NCBI Taxonomy" id="9407"/>
    <lineage>
        <taxon>Eukaryota</taxon>
        <taxon>Metazoa</taxon>
        <taxon>Chordata</taxon>
        <taxon>Craniata</taxon>
        <taxon>Vertebrata</taxon>
        <taxon>Euteleostomi</taxon>
        <taxon>Mammalia</taxon>
        <taxon>Eutheria</taxon>
        <taxon>Laurasiatheria</taxon>
        <taxon>Chiroptera</taxon>
        <taxon>Yinpterochiroptera</taxon>
        <taxon>Pteropodoidea</taxon>
        <taxon>Pteropodidae</taxon>
        <taxon>Rousettinae</taxon>
        <taxon>Rousettus</taxon>
    </lineage>
</organism>
<feature type="compositionally biased region" description="Basic and acidic residues" evidence="1">
    <location>
        <begin position="53"/>
        <end position="63"/>
    </location>
</feature>
<name>A0A7J8EJA4_ROUAE</name>
<comment type="caution">
    <text evidence="2">The sequence shown here is derived from an EMBL/GenBank/DDBJ whole genome shotgun (WGS) entry which is preliminary data.</text>
</comment>
<sequence>MSVHIPVCDTRNVSIPVCDSRSTEPEGCPEASQQGHVACHAVPSALQAANHSRPSEKQSRRDSSQTSSSCLIHRLDHIVMTVKSIKDTIMFYSKILEMEVITFQVITSPNAKLQVE</sequence>
<dbReference type="EMBL" id="JACASE010000009">
    <property type="protein sequence ID" value="KAF6435483.1"/>
    <property type="molecule type" value="Genomic_DNA"/>
</dbReference>
<feature type="region of interest" description="Disordered" evidence="1">
    <location>
        <begin position="46"/>
        <end position="69"/>
    </location>
</feature>
<evidence type="ECO:0000256" key="1">
    <source>
        <dbReference type="SAM" id="MobiDB-lite"/>
    </source>
</evidence>
<accession>A0A7J8EJA4</accession>
<proteinExistence type="predicted"/>
<dbReference type="Proteomes" id="UP000593571">
    <property type="component" value="Unassembled WGS sequence"/>
</dbReference>
<protein>
    <submittedName>
        <fullName evidence="2">Glyoxalase domain containing 5</fullName>
    </submittedName>
</protein>
<dbReference type="SUPFAM" id="SSF54593">
    <property type="entry name" value="Glyoxalase/Bleomycin resistance protein/Dihydroxybiphenyl dioxygenase"/>
    <property type="match status" value="1"/>
</dbReference>
<gene>
    <name evidence="2" type="ORF">HJG63_005670</name>
</gene>
<evidence type="ECO:0000313" key="2">
    <source>
        <dbReference type="EMBL" id="KAF6435483.1"/>
    </source>
</evidence>
<dbReference type="InterPro" id="IPR029068">
    <property type="entry name" value="Glyas_Bleomycin-R_OHBP_Dase"/>
</dbReference>
<dbReference type="Gene3D" id="3.10.180.10">
    <property type="entry name" value="2,3-Dihydroxybiphenyl 1,2-Dioxygenase, domain 1"/>
    <property type="match status" value="1"/>
</dbReference>
<evidence type="ECO:0000313" key="3">
    <source>
        <dbReference type="Proteomes" id="UP000593571"/>
    </source>
</evidence>
<keyword evidence="3" id="KW-1185">Reference proteome</keyword>